<dbReference type="Pfam" id="PF00270">
    <property type="entry name" value="DEAD"/>
    <property type="match status" value="1"/>
</dbReference>
<dbReference type="InterPro" id="IPR006555">
    <property type="entry name" value="ATP-dep_Helicase_C"/>
</dbReference>
<dbReference type="InterPro" id="IPR020891">
    <property type="entry name" value="UPF0758_CS"/>
</dbReference>
<evidence type="ECO:0000256" key="2">
    <source>
        <dbReference type="ARBA" id="ARBA00022801"/>
    </source>
</evidence>
<dbReference type="InterPro" id="IPR045028">
    <property type="entry name" value="DinG/Rad3-like"/>
</dbReference>
<evidence type="ECO:0000256" key="4">
    <source>
        <dbReference type="ARBA" id="ARBA00038058"/>
    </source>
</evidence>
<dbReference type="PROSITE" id="PS01302">
    <property type="entry name" value="UPF0758"/>
    <property type="match status" value="1"/>
</dbReference>
<dbReference type="RefSeq" id="WP_149485368.1">
    <property type="nucleotide sequence ID" value="NZ_CP036150.1"/>
</dbReference>
<dbReference type="GO" id="GO:0003678">
    <property type="term" value="F:DNA helicase activity"/>
    <property type="evidence" value="ECO:0007669"/>
    <property type="project" value="TreeGrafter"/>
</dbReference>
<gene>
    <name evidence="6" type="ORF">EXM22_04515</name>
</gene>
<keyword evidence="1" id="KW-0547">Nucleotide-binding</keyword>
<proteinExistence type="inferred from homology"/>
<dbReference type="AlphaFoldDB" id="A0A5C1QL73"/>
<evidence type="ECO:0000313" key="6">
    <source>
        <dbReference type="EMBL" id="QEN07286.1"/>
    </source>
</evidence>
<evidence type="ECO:0000259" key="5">
    <source>
        <dbReference type="PROSITE" id="PS51193"/>
    </source>
</evidence>
<dbReference type="PANTHER" id="PTHR11472">
    <property type="entry name" value="DNA REPAIR DEAD HELICASE RAD3/XP-D SUBFAMILY MEMBER"/>
    <property type="match status" value="1"/>
</dbReference>
<dbReference type="OrthoDB" id="9803913at2"/>
<keyword evidence="7" id="KW-1185">Reference proteome</keyword>
<accession>A0A5C1QL73</accession>
<keyword evidence="2" id="KW-0378">Hydrolase</keyword>
<dbReference type="InterPro" id="IPR014013">
    <property type="entry name" value="Helic_SF1/SF2_ATP-bd_DinG/Rad3"/>
</dbReference>
<evidence type="ECO:0000256" key="1">
    <source>
        <dbReference type="ARBA" id="ARBA00022741"/>
    </source>
</evidence>
<feature type="domain" description="Helicase ATP-binding" evidence="5">
    <location>
        <begin position="137"/>
        <end position="409"/>
    </location>
</feature>
<name>A0A5C1QL73_9SPIO</name>
<dbReference type="Proteomes" id="UP000324209">
    <property type="component" value="Chromosome"/>
</dbReference>
<dbReference type="PROSITE" id="PS51193">
    <property type="entry name" value="HELICASE_ATP_BIND_2"/>
    <property type="match status" value="1"/>
</dbReference>
<comment type="similarity">
    <text evidence="4">Belongs to the helicase family. DinG subfamily.</text>
</comment>
<dbReference type="PANTHER" id="PTHR11472:SF34">
    <property type="entry name" value="REGULATOR OF TELOMERE ELONGATION HELICASE 1"/>
    <property type="match status" value="1"/>
</dbReference>
<dbReference type="GO" id="GO:0016818">
    <property type="term" value="F:hydrolase activity, acting on acid anhydrides, in phosphorus-containing anhydrides"/>
    <property type="evidence" value="ECO:0007669"/>
    <property type="project" value="InterPro"/>
</dbReference>
<protein>
    <submittedName>
        <fullName evidence="6">DEAD/DEAH box helicase</fullName>
    </submittedName>
</protein>
<dbReference type="GO" id="GO:0005524">
    <property type="term" value="F:ATP binding"/>
    <property type="evidence" value="ECO:0007669"/>
    <property type="project" value="UniProtKB-KW"/>
</dbReference>
<dbReference type="InterPro" id="IPR011545">
    <property type="entry name" value="DEAD/DEAH_box_helicase_dom"/>
</dbReference>
<organism evidence="6 7">
    <name type="scientific">Oceanispirochaeta crateris</name>
    <dbReference type="NCBI Taxonomy" id="2518645"/>
    <lineage>
        <taxon>Bacteria</taxon>
        <taxon>Pseudomonadati</taxon>
        <taxon>Spirochaetota</taxon>
        <taxon>Spirochaetia</taxon>
        <taxon>Spirochaetales</taxon>
        <taxon>Spirochaetaceae</taxon>
        <taxon>Oceanispirochaeta</taxon>
    </lineage>
</organism>
<evidence type="ECO:0000256" key="3">
    <source>
        <dbReference type="ARBA" id="ARBA00022840"/>
    </source>
</evidence>
<dbReference type="KEGG" id="ock:EXM22_04515"/>
<dbReference type="InterPro" id="IPR027417">
    <property type="entry name" value="P-loop_NTPase"/>
</dbReference>
<dbReference type="Pfam" id="PF13307">
    <property type="entry name" value="Helicase_C_2"/>
    <property type="match status" value="1"/>
</dbReference>
<dbReference type="SMART" id="SM00491">
    <property type="entry name" value="HELICc2"/>
    <property type="match status" value="1"/>
</dbReference>
<dbReference type="SUPFAM" id="SSF52540">
    <property type="entry name" value="P-loop containing nucleoside triphosphate hydrolases"/>
    <property type="match status" value="1"/>
</dbReference>
<dbReference type="EMBL" id="CP036150">
    <property type="protein sequence ID" value="QEN07286.1"/>
    <property type="molecule type" value="Genomic_DNA"/>
</dbReference>
<keyword evidence="6" id="KW-0347">Helicase</keyword>
<dbReference type="GO" id="GO:0006139">
    <property type="term" value="P:nucleobase-containing compound metabolic process"/>
    <property type="evidence" value="ECO:0007669"/>
    <property type="project" value="InterPro"/>
</dbReference>
<evidence type="ECO:0000313" key="7">
    <source>
        <dbReference type="Proteomes" id="UP000324209"/>
    </source>
</evidence>
<reference evidence="6 7" key="1">
    <citation type="submission" date="2019-02" db="EMBL/GenBank/DDBJ databases">
        <title>Complete Genome Sequence and Methylome Analysis of free living Spirochaetas.</title>
        <authorList>
            <person name="Fomenkov A."/>
            <person name="Dubinina G."/>
            <person name="Leshcheva N."/>
            <person name="Mikheeva N."/>
            <person name="Grabovich M."/>
            <person name="Vincze T."/>
            <person name="Roberts R.J."/>
        </authorList>
    </citation>
    <scope>NUCLEOTIDE SEQUENCE [LARGE SCALE GENOMIC DNA]</scope>
    <source>
        <strain evidence="6 7">K2</strain>
    </source>
</reference>
<dbReference type="Gene3D" id="3.40.50.300">
    <property type="entry name" value="P-loop containing nucleotide triphosphate hydrolases"/>
    <property type="match status" value="2"/>
</dbReference>
<dbReference type="GO" id="GO:0003676">
    <property type="term" value="F:nucleic acid binding"/>
    <property type="evidence" value="ECO:0007669"/>
    <property type="project" value="InterPro"/>
</dbReference>
<keyword evidence="3" id="KW-0067">ATP-binding</keyword>
<sequence length="813" mass="92873">MIQKDLTGRFIEDVRLQMLSDIQECDGSEVLWVARINSEKVVCEVNTVARGHQSAVPAVAAHMEKGDVIIHNHPSGILRPSDADLAQASMLGNQGIGFYIVNNSIDAVYVVVEPVAYTPETLLDVSELDSILSPGGPLSELDSHYEERPSQIRLLHTISEGFNDEKIVVAEAGTGVGKSFSYLIPALKWASVNEQRVVISTATINLQQQIMEKDLPIAQKLCGTDVKAVLVKGRRNYICKSRLQEALDENSLFREKDDILLQIKEWADNTREGTVSELPFMPPDEIWSKVCSDPDACFGPRCRHFDQCFVMKSRREAAAAGVLVVNHHLFFADLSLRINGMGFEGAAILPSFHKIIFDEAHNIENSATSYFSSEYNRLQLLKYLKRLYFQKRGRSLGVLTRLEKIMPPPDGVLYSEMIRNLTSQAEILDALSFDFFPDEHTVRLQDNSHPDYARKIREPLLQTREKLAQLIAVLNRWFELLREEDHENTVVLEFKMIVNRLNQYSTFLNKFSQFDAEEEESVFWLEKKVRDGNSYVRFIITPLDISGWMKTGIYDSYSTIVFTSATLTMDKSFIYWQRRMGLLDQLQERLVSRQFESPFPYKQNVLLGLPDDMPEPASDEYRQALVSSIKDLLESNEGRALVLFTSYELLKHCYDLILEDWSLPEINLFRQGFEDRARLLKRFGEDTGSVLFATDSFWEGVDTPGESLRLVIICRLPFRVPTDPVYQARLEAVEKRGGNPFRELSLPEAVMKFRQGFGRLMRRKSDRGAVVVLDSRIISKNYGSVFLRSLPETIVSRKRFASVLEDLENFIYV</sequence>